<dbReference type="PATRIC" id="fig|69370.6.peg.3109"/>
<dbReference type="EMBL" id="JYJA01000038">
    <property type="protein sequence ID" value="KJL41139.1"/>
    <property type="molecule type" value="Genomic_DNA"/>
</dbReference>
<dbReference type="Gene3D" id="3.30.1660.10">
    <property type="entry name" value="Flavin-binding protein dodecin"/>
    <property type="match status" value="1"/>
</dbReference>
<evidence type="ECO:0000313" key="1">
    <source>
        <dbReference type="EMBL" id="KJL41139.1"/>
    </source>
</evidence>
<dbReference type="PANTHER" id="PTHR39324">
    <property type="entry name" value="CALCIUM DODECIN"/>
    <property type="match status" value="1"/>
</dbReference>
<name>A0A0M2HAE5_MICTR</name>
<gene>
    <name evidence="1" type="ORF">RS82_03055</name>
</gene>
<organism evidence="1 2">
    <name type="scientific">Microbacterium trichothecenolyticum</name>
    <name type="common">Aureobacterium trichothecenolyticum</name>
    <dbReference type="NCBI Taxonomy" id="69370"/>
    <lineage>
        <taxon>Bacteria</taxon>
        <taxon>Bacillati</taxon>
        <taxon>Actinomycetota</taxon>
        <taxon>Actinomycetes</taxon>
        <taxon>Micrococcales</taxon>
        <taxon>Microbacteriaceae</taxon>
        <taxon>Microbacterium</taxon>
    </lineage>
</organism>
<evidence type="ECO:0000313" key="2">
    <source>
        <dbReference type="Proteomes" id="UP000034098"/>
    </source>
</evidence>
<dbReference type="OrthoDB" id="5244347at2"/>
<comment type="caution">
    <text evidence="1">The sequence shown here is derived from an EMBL/GenBank/DDBJ whole genome shotgun (WGS) entry which is preliminary data.</text>
</comment>
<accession>A0A0M2HAE5</accession>
<proteinExistence type="predicted"/>
<dbReference type="RefSeq" id="WP_045300893.1">
    <property type="nucleotide sequence ID" value="NZ_JYJA01000038.1"/>
</dbReference>
<dbReference type="Proteomes" id="UP000034098">
    <property type="component" value="Unassembled WGS sequence"/>
</dbReference>
<keyword evidence="2" id="KW-1185">Reference proteome</keyword>
<dbReference type="PANTHER" id="PTHR39324:SF1">
    <property type="entry name" value="CALCIUM DODECIN"/>
    <property type="match status" value="1"/>
</dbReference>
<evidence type="ECO:0008006" key="3">
    <source>
        <dbReference type="Google" id="ProtNLM"/>
    </source>
</evidence>
<sequence length="68" mass="7410">MSVYRVIDVIGTSASSWEEAAREAIDTAAGSLHDLRIAEVTKQDVVVGDDGALLFRARIQLSFKYAPE</sequence>
<dbReference type="InterPro" id="IPR025543">
    <property type="entry name" value="Dodecin-like"/>
</dbReference>
<protein>
    <recommendedName>
        <fullName evidence="3">Transporter</fullName>
    </recommendedName>
</protein>
<dbReference type="AlphaFoldDB" id="A0A0M2HAE5"/>
<dbReference type="InterPro" id="IPR036694">
    <property type="entry name" value="Dodecin-like_sf"/>
</dbReference>
<dbReference type="InterPro" id="IPR009923">
    <property type="entry name" value="Dodecin"/>
</dbReference>
<reference evidence="1 2" key="1">
    <citation type="submission" date="2015-02" db="EMBL/GenBank/DDBJ databases">
        <title>Draft genome sequences of ten Microbacterium spp. with emphasis on heavy metal contaminated environments.</title>
        <authorList>
            <person name="Corretto E."/>
        </authorList>
    </citation>
    <scope>NUCLEOTIDE SEQUENCE [LARGE SCALE GENOMIC DNA]</scope>
    <source>
        <strain evidence="1 2">DSM 8608</strain>
    </source>
</reference>
<dbReference type="Pfam" id="PF07311">
    <property type="entry name" value="Dodecin"/>
    <property type="match status" value="1"/>
</dbReference>
<dbReference type="SUPFAM" id="SSF89807">
    <property type="entry name" value="Dodecin-like"/>
    <property type="match status" value="1"/>
</dbReference>